<reference evidence="1 2" key="1">
    <citation type="journal article" date="2011" name="J. Bacteriol.">
        <title>Draft genome sequence of the anoxygenic filamentous phototrophic bacterium Oscillochloris trichoides subsp. DG-6.</title>
        <authorList>
            <person name="Kuznetsov B.B."/>
            <person name="Ivanovsky R.N."/>
            <person name="Keppen O.I."/>
            <person name="Sukhacheva M.V."/>
            <person name="Bumazhkin B.K."/>
            <person name="Patutina E.O."/>
            <person name="Beletsky A.V."/>
            <person name="Mardanov A.V."/>
            <person name="Baslerov R.V."/>
            <person name="Panteleeva A.N."/>
            <person name="Kolganova T.V."/>
            <person name="Ravin N.V."/>
            <person name="Skryabin K.G."/>
        </authorList>
    </citation>
    <scope>NUCLEOTIDE SEQUENCE [LARGE SCALE GENOMIC DNA]</scope>
    <source>
        <strain evidence="1 2">DG-6</strain>
    </source>
</reference>
<gene>
    <name evidence="1" type="ORF">OSCT_2749</name>
</gene>
<evidence type="ECO:0008006" key="3">
    <source>
        <dbReference type="Google" id="ProtNLM"/>
    </source>
</evidence>
<dbReference type="SUPFAM" id="SSF55961">
    <property type="entry name" value="Bet v1-like"/>
    <property type="match status" value="1"/>
</dbReference>
<sequence length="148" mass="16899">MKNYKISAIATTKIPPERIFAVLDDFGSWPTWMPSFERVKVDLPTNPVPHLNYQFRLRGSVVYADMQVIEYTALSRATSFRINVPPLTGVNRCSIRPLSQGRYRIDRIDTIDLPKVVVGVLDATQRARFSRLAQEFLTALLRTAEMRG</sequence>
<dbReference type="InterPro" id="IPR023393">
    <property type="entry name" value="START-like_dom_sf"/>
</dbReference>
<evidence type="ECO:0000313" key="1">
    <source>
        <dbReference type="EMBL" id="EFO79401.1"/>
    </source>
</evidence>
<dbReference type="InterPro" id="IPR019587">
    <property type="entry name" value="Polyketide_cyclase/dehydratase"/>
</dbReference>
<accession>E1IHE8</accession>
<proteinExistence type="predicted"/>
<name>E1IHE8_9CHLR</name>
<organism evidence="1 2">
    <name type="scientific">Oscillochloris trichoides DG-6</name>
    <dbReference type="NCBI Taxonomy" id="765420"/>
    <lineage>
        <taxon>Bacteria</taxon>
        <taxon>Bacillati</taxon>
        <taxon>Chloroflexota</taxon>
        <taxon>Chloroflexia</taxon>
        <taxon>Chloroflexales</taxon>
        <taxon>Chloroflexineae</taxon>
        <taxon>Oscillochloridaceae</taxon>
        <taxon>Oscillochloris</taxon>
    </lineage>
</organism>
<dbReference type="HOGENOM" id="CLU_1632419_0_0_0"/>
<dbReference type="Gene3D" id="3.30.530.20">
    <property type="match status" value="1"/>
</dbReference>
<dbReference type="AlphaFoldDB" id="E1IHE8"/>
<evidence type="ECO:0000313" key="2">
    <source>
        <dbReference type="Proteomes" id="UP000054010"/>
    </source>
</evidence>
<protein>
    <recommendedName>
        <fullName evidence="3">Polyketide cyclase/dehydrase</fullName>
    </recommendedName>
</protein>
<dbReference type="EMBL" id="ADVR01000114">
    <property type="protein sequence ID" value="EFO79401.1"/>
    <property type="molecule type" value="Genomic_DNA"/>
</dbReference>
<dbReference type="STRING" id="765420.OSCT_2749"/>
<dbReference type="OrthoDB" id="156777at2"/>
<dbReference type="Proteomes" id="UP000054010">
    <property type="component" value="Unassembled WGS sequence"/>
</dbReference>
<comment type="caution">
    <text evidence="1">The sequence shown here is derived from an EMBL/GenBank/DDBJ whole genome shotgun (WGS) entry which is preliminary data.</text>
</comment>
<dbReference type="Pfam" id="PF10604">
    <property type="entry name" value="Polyketide_cyc2"/>
    <property type="match status" value="1"/>
</dbReference>
<keyword evidence="2" id="KW-1185">Reference proteome</keyword>